<dbReference type="InterPro" id="IPR040980">
    <property type="entry name" value="SWI2_SNF2"/>
</dbReference>
<name>A0A858ZVK6_9BURK</name>
<dbReference type="Proteomes" id="UP000500755">
    <property type="component" value="Chromosome"/>
</dbReference>
<dbReference type="PANTHER" id="PTHR30195">
    <property type="entry name" value="TYPE I SITE-SPECIFIC DEOXYRIBONUCLEASE PROTEIN SUBUNIT M AND R"/>
    <property type="match status" value="1"/>
</dbReference>
<protein>
    <recommendedName>
        <fullName evidence="2">SWI2/SNF2 ATPase domain-containing protein</fullName>
    </recommendedName>
</protein>
<organism evidence="3 4">
    <name type="scientific">Alicycliphilus denitrificans</name>
    <dbReference type="NCBI Taxonomy" id="179636"/>
    <lineage>
        <taxon>Bacteria</taxon>
        <taxon>Pseudomonadati</taxon>
        <taxon>Pseudomonadota</taxon>
        <taxon>Betaproteobacteria</taxon>
        <taxon>Burkholderiales</taxon>
        <taxon>Comamonadaceae</taxon>
        <taxon>Alicycliphilus</taxon>
    </lineage>
</organism>
<accession>A0A858ZVK6</accession>
<dbReference type="AlphaFoldDB" id="A0A858ZVK6"/>
<dbReference type="InterPro" id="IPR027417">
    <property type="entry name" value="P-loop_NTPase"/>
</dbReference>
<gene>
    <name evidence="3" type="ORF">HF896_13795</name>
</gene>
<reference evidence="3 4" key="1">
    <citation type="submission" date="2020-05" db="EMBL/GenBank/DDBJ databases">
        <title>Complete genome sequence of Alicycliphilus denitrificans DP3.</title>
        <authorList>
            <person name="Chen X."/>
        </authorList>
    </citation>
    <scope>NUCLEOTIDE SEQUENCE [LARGE SCALE GENOMIC DNA]</scope>
    <source>
        <strain evidence="3 4">DP3</strain>
    </source>
</reference>
<evidence type="ECO:0000313" key="3">
    <source>
        <dbReference type="EMBL" id="QKD44632.1"/>
    </source>
</evidence>
<evidence type="ECO:0000259" key="2">
    <source>
        <dbReference type="Pfam" id="PF18766"/>
    </source>
</evidence>
<evidence type="ECO:0000256" key="1">
    <source>
        <dbReference type="ARBA" id="ARBA00022747"/>
    </source>
</evidence>
<dbReference type="GO" id="GO:0009307">
    <property type="term" value="P:DNA restriction-modification system"/>
    <property type="evidence" value="ECO:0007669"/>
    <property type="project" value="UniProtKB-KW"/>
</dbReference>
<dbReference type="InterPro" id="IPR051268">
    <property type="entry name" value="Type-I_R_enzyme_R_subunit"/>
</dbReference>
<dbReference type="PANTHER" id="PTHR30195:SF15">
    <property type="entry name" value="TYPE I RESTRICTION ENZYME HINDI ENDONUCLEASE SUBUNIT"/>
    <property type="match status" value="1"/>
</dbReference>
<dbReference type="Gene3D" id="3.40.50.300">
    <property type="entry name" value="P-loop containing nucleotide triphosphate hydrolases"/>
    <property type="match status" value="1"/>
</dbReference>
<feature type="domain" description="SWI2/SNF2 ATPase" evidence="2">
    <location>
        <begin position="6"/>
        <end position="41"/>
    </location>
</feature>
<proteinExistence type="predicted"/>
<keyword evidence="1" id="KW-0680">Restriction system</keyword>
<evidence type="ECO:0000313" key="4">
    <source>
        <dbReference type="Proteomes" id="UP000500755"/>
    </source>
</evidence>
<dbReference type="EMBL" id="CP051298">
    <property type="protein sequence ID" value="QKD44632.1"/>
    <property type="molecule type" value="Genomic_DNA"/>
</dbReference>
<sequence length="70" mass="7909">MVPRYQQYRAILKSLERMRTGSGADRGGVIWHTQGSGKSGAGCVFPATQGRANLRLGRPKTVRRRRLHRF</sequence>
<dbReference type="Pfam" id="PF18766">
    <property type="entry name" value="SWI2_SNF2"/>
    <property type="match status" value="1"/>
</dbReference>